<accession>A0AAJ0ECX9</accession>
<protein>
    <submittedName>
        <fullName evidence="2">Uncharacterized protein</fullName>
    </submittedName>
</protein>
<evidence type="ECO:0000313" key="3">
    <source>
        <dbReference type="Proteomes" id="UP001243989"/>
    </source>
</evidence>
<sequence length="210" mass="22594">MAFGRSEATSKLTPKSPEAQKRLHNLDDIRGSIQPNQSLNSFKRVSIPASSQPCELYTIRIVYPRYSYIPLTPSNDMSYPPASRPIPNHSFFSNPTKNMSSQSSSARSRIPSLMIHANHLIPALPIPPSPSSPPPREPKPILLVSGAAILRGPVTAAPSTGISAATASSTKRYWPQLAVSRSPNRQGDTDTRAGSHGTPPHCVPWDAAGV</sequence>
<dbReference type="GeneID" id="85480351"/>
<evidence type="ECO:0000313" key="2">
    <source>
        <dbReference type="EMBL" id="KAK1625128.1"/>
    </source>
</evidence>
<reference evidence="2" key="1">
    <citation type="submission" date="2021-06" db="EMBL/GenBank/DDBJ databases">
        <title>Comparative genomics, transcriptomics and evolutionary studies reveal genomic signatures of adaptation to plant cell wall in hemibiotrophic fungi.</title>
        <authorList>
            <consortium name="DOE Joint Genome Institute"/>
            <person name="Baroncelli R."/>
            <person name="Diaz J.F."/>
            <person name="Benocci T."/>
            <person name="Peng M."/>
            <person name="Battaglia E."/>
            <person name="Haridas S."/>
            <person name="Andreopoulos W."/>
            <person name="Labutti K."/>
            <person name="Pangilinan J."/>
            <person name="Floch G.L."/>
            <person name="Makela M.R."/>
            <person name="Henrissat B."/>
            <person name="Grigoriev I.V."/>
            <person name="Crouch J.A."/>
            <person name="De Vries R.P."/>
            <person name="Sukno S.A."/>
            <person name="Thon M.R."/>
        </authorList>
    </citation>
    <scope>NUCLEOTIDE SEQUENCE</scope>
    <source>
        <strain evidence="2">CBS 102054</strain>
    </source>
</reference>
<organism evidence="2 3">
    <name type="scientific">Colletotrichum phormii</name>
    <dbReference type="NCBI Taxonomy" id="359342"/>
    <lineage>
        <taxon>Eukaryota</taxon>
        <taxon>Fungi</taxon>
        <taxon>Dikarya</taxon>
        <taxon>Ascomycota</taxon>
        <taxon>Pezizomycotina</taxon>
        <taxon>Sordariomycetes</taxon>
        <taxon>Hypocreomycetidae</taxon>
        <taxon>Glomerellales</taxon>
        <taxon>Glomerellaceae</taxon>
        <taxon>Colletotrichum</taxon>
        <taxon>Colletotrichum acutatum species complex</taxon>
    </lineage>
</organism>
<name>A0AAJ0ECX9_9PEZI</name>
<dbReference type="Proteomes" id="UP001243989">
    <property type="component" value="Unassembled WGS sequence"/>
</dbReference>
<proteinExistence type="predicted"/>
<comment type="caution">
    <text evidence="2">The sequence shown here is derived from an EMBL/GenBank/DDBJ whole genome shotgun (WGS) entry which is preliminary data.</text>
</comment>
<evidence type="ECO:0000256" key="1">
    <source>
        <dbReference type="SAM" id="MobiDB-lite"/>
    </source>
</evidence>
<keyword evidence="3" id="KW-1185">Reference proteome</keyword>
<gene>
    <name evidence="2" type="ORF">BDP81DRAFT_499506</name>
</gene>
<dbReference type="AlphaFoldDB" id="A0AAJ0ECX9"/>
<feature type="region of interest" description="Disordered" evidence="1">
    <location>
        <begin position="1"/>
        <end position="32"/>
    </location>
</feature>
<feature type="compositionally biased region" description="Polar residues" evidence="1">
    <location>
        <begin position="90"/>
        <end position="99"/>
    </location>
</feature>
<feature type="region of interest" description="Disordered" evidence="1">
    <location>
        <begin position="175"/>
        <end position="210"/>
    </location>
</feature>
<dbReference type="EMBL" id="JAHMHQ010000021">
    <property type="protein sequence ID" value="KAK1625128.1"/>
    <property type="molecule type" value="Genomic_DNA"/>
</dbReference>
<feature type="region of interest" description="Disordered" evidence="1">
    <location>
        <begin position="88"/>
        <end position="108"/>
    </location>
</feature>
<dbReference type="RefSeq" id="XP_060441123.1">
    <property type="nucleotide sequence ID" value="XM_060595489.1"/>
</dbReference>
<feature type="compositionally biased region" description="Basic and acidic residues" evidence="1">
    <location>
        <begin position="18"/>
        <end position="30"/>
    </location>
</feature>